<sequence>MSNSKPITYDNLKCILRHLEPNLRFKLVQRCPSLANVDSIVPLKIRKLRFEPKYFEINDTTYTLGVIRKYRNERTPSTIEKRNKEGGVSIDVDRYGIDIRETEEDGQQRVERLEAFKNREIDREHRLQVYRHPRPFKKVDAIHFARQNIEACSLEILSYKFRQENAEPPFEQYLQLEIKCGRKVRRERVNYDRSFLNAKEYVLNKLFGVNGRTVEVLHLQIGYFTFDEVNARVINQRKCEMRNPLLPLAPEKLEVRHLTACTDLKRVMDSVKPILWKTPLKSLESSIKILIPELRQTPFVAGTERVIIYHQPTIDTFFEFTNEKVHICGDYFPRKDDMKNLVKNWLRRGFNIGRQFSMSFSTARSTENFLNVVEKMPNAKRRELEEIRHTSFPDCIILSLNSYSELFIYGAATAVEEKFYCFSKYIVKIKVQGKGCF</sequence>
<evidence type="ECO:0008006" key="3">
    <source>
        <dbReference type="Google" id="ProtNLM"/>
    </source>
</evidence>
<dbReference type="EMBL" id="GL379940">
    <property type="protein sequence ID" value="EGT36920.1"/>
    <property type="molecule type" value="Genomic_DNA"/>
</dbReference>
<reference evidence="2" key="1">
    <citation type="submission" date="2011-07" db="EMBL/GenBank/DDBJ databases">
        <authorList>
            <consortium name="Caenorhabditis brenneri Sequencing and Analysis Consortium"/>
            <person name="Wilson R.K."/>
        </authorList>
    </citation>
    <scope>NUCLEOTIDE SEQUENCE [LARGE SCALE GENOMIC DNA]</scope>
    <source>
        <strain evidence="2">PB2801</strain>
    </source>
</reference>
<evidence type="ECO:0000313" key="2">
    <source>
        <dbReference type="Proteomes" id="UP000008068"/>
    </source>
</evidence>
<dbReference type="PANTHER" id="PTHR31379:SF1">
    <property type="entry name" value="F-BOX C PROTEIN-RELATED"/>
    <property type="match status" value="1"/>
</dbReference>
<protein>
    <recommendedName>
        <fullName evidence="3">DUF38 domain-containing protein</fullName>
    </recommendedName>
</protein>
<dbReference type="eggNOG" id="ENOG502R8R9">
    <property type="taxonomic scope" value="Eukaryota"/>
</dbReference>
<dbReference type="InParanoid" id="G0NST7"/>
<gene>
    <name evidence="1" type="ORF">CAEBREN_12468</name>
</gene>
<dbReference type="OrthoDB" id="5879331at2759"/>
<dbReference type="InterPro" id="IPR021942">
    <property type="entry name" value="DUF3557"/>
</dbReference>
<accession>G0NST7</accession>
<keyword evidence="2" id="KW-1185">Reference proteome</keyword>
<dbReference type="PANTHER" id="PTHR31379">
    <property type="entry name" value="F-BOX C PROTEIN-RELATED-RELATED"/>
    <property type="match status" value="1"/>
</dbReference>
<dbReference type="AlphaFoldDB" id="G0NST7"/>
<dbReference type="Proteomes" id="UP000008068">
    <property type="component" value="Unassembled WGS sequence"/>
</dbReference>
<name>G0NST7_CAEBE</name>
<evidence type="ECO:0000313" key="1">
    <source>
        <dbReference type="EMBL" id="EGT36920.1"/>
    </source>
</evidence>
<dbReference type="HOGENOM" id="CLU_042576_0_1_1"/>
<dbReference type="Pfam" id="PF12078">
    <property type="entry name" value="DUF3557"/>
    <property type="match status" value="1"/>
</dbReference>
<organism evidence="2">
    <name type="scientific">Caenorhabditis brenneri</name>
    <name type="common">Nematode worm</name>
    <dbReference type="NCBI Taxonomy" id="135651"/>
    <lineage>
        <taxon>Eukaryota</taxon>
        <taxon>Metazoa</taxon>
        <taxon>Ecdysozoa</taxon>
        <taxon>Nematoda</taxon>
        <taxon>Chromadorea</taxon>
        <taxon>Rhabditida</taxon>
        <taxon>Rhabditina</taxon>
        <taxon>Rhabditomorpha</taxon>
        <taxon>Rhabditoidea</taxon>
        <taxon>Rhabditidae</taxon>
        <taxon>Peloderinae</taxon>
        <taxon>Caenorhabditis</taxon>
    </lineage>
</organism>
<proteinExistence type="predicted"/>